<keyword evidence="10" id="KW-1185">Reference proteome</keyword>
<dbReference type="GO" id="GO:0071555">
    <property type="term" value="P:cell wall organization"/>
    <property type="evidence" value="ECO:0007669"/>
    <property type="project" value="UniProtKB-KW"/>
</dbReference>
<feature type="region of interest" description="Disordered" evidence="6">
    <location>
        <begin position="25"/>
        <end position="59"/>
    </location>
</feature>
<evidence type="ECO:0000256" key="4">
    <source>
        <dbReference type="ARBA" id="ARBA00023316"/>
    </source>
</evidence>
<dbReference type="GO" id="GO:0009253">
    <property type="term" value="P:peptidoglycan catabolic process"/>
    <property type="evidence" value="ECO:0007669"/>
    <property type="project" value="TreeGrafter"/>
</dbReference>
<evidence type="ECO:0000256" key="3">
    <source>
        <dbReference type="ARBA" id="ARBA00023239"/>
    </source>
</evidence>
<feature type="compositionally biased region" description="Pro residues" evidence="6">
    <location>
        <begin position="25"/>
        <end position="52"/>
    </location>
</feature>
<dbReference type="GO" id="GO:0019867">
    <property type="term" value="C:outer membrane"/>
    <property type="evidence" value="ECO:0007669"/>
    <property type="project" value="InterPro"/>
</dbReference>
<dbReference type="EC" id="4.2.2.n1" evidence="2"/>
<gene>
    <name evidence="9" type="ORF">GGQ61_003459</name>
</gene>
<evidence type="ECO:0000313" key="10">
    <source>
        <dbReference type="Proteomes" id="UP000530564"/>
    </source>
</evidence>
<evidence type="ECO:0000313" key="9">
    <source>
        <dbReference type="EMBL" id="MBB3892723.1"/>
    </source>
</evidence>
<evidence type="ECO:0000256" key="1">
    <source>
        <dbReference type="ARBA" id="ARBA00001420"/>
    </source>
</evidence>
<evidence type="ECO:0000256" key="6">
    <source>
        <dbReference type="SAM" id="MobiDB-lite"/>
    </source>
</evidence>
<dbReference type="CDD" id="cd14485">
    <property type="entry name" value="mltA_like_LT_A"/>
    <property type="match status" value="1"/>
</dbReference>
<feature type="compositionally biased region" description="Gly residues" evidence="6">
    <location>
        <begin position="156"/>
        <end position="172"/>
    </location>
</feature>
<dbReference type="GO" id="GO:0009254">
    <property type="term" value="P:peptidoglycan turnover"/>
    <property type="evidence" value="ECO:0007669"/>
    <property type="project" value="InterPro"/>
</dbReference>
<dbReference type="InterPro" id="IPR026044">
    <property type="entry name" value="MltA"/>
</dbReference>
<dbReference type="Gene3D" id="2.40.40.10">
    <property type="entry name" value="RlpA-like domain"/>
    <property type="match status" value="1"/>
</dbReference>
<dbReference type="InterPro" id="IPR010611">
    <property type="entry name" value="3D_dom"/>
</dbReference>
<dbReference type="Pfam" id="PF03562">
    <property type="entry name" value="MltA"/>
    <property type="match status" value="1"/>
</dbReference>
<accession>A0A840A4W5</accession>
<protein>
    <recommendedName>
        <fullName evidence="2">peptidoglycan lytic exotransglycosylase</fullName>
        <ecNumber evidence="2">4.2.2.n1</ecNumber>
    </recommendedName>
    <alternativeName>
        <fullName evidence="5">Murein hydrolase A</fullName>
    </alternativeName>
</protein>
<dbReference type="GO" id="GO:0004553">
    <property type="term" value="F:hydrolase activity, hydrolyzing O-glycosyl compounds"/>
    <property type="evidence" value="ECO:0007669"/>
    <property type="project" value="InterPro"/>
</dbReference>
<feature type="region of interest" description="Disordered" evidence="6">
    <location>
        <begin position="139"/>
        <end position="176"/>
    </location>
</feature>
<dbReference type="SMART" id="SM00925">
    <property type="entry name" value="MltA"/>
    <property type="match status" value="1"/>
</dbReference>
<dbReference type="SUPFAM" id="SSF50685">
    <property type="entry name" value="Barwin-like endoglucanases"/>
    <property type="match status" value="1"/>
</dbReference>
<dbReference type="CDD" id="cd14668">
    <property type="entry name" value="mlta_B"/>
    <property type="match status" value="1"/>
</dbReference>
<dbReference type="PROSITE" id="PS51257">
    <property type="entry name" value="PROKAR_LIPOPROTEIN"/>
    <property type="match status" value="1"/>
</dbReference>
<feature type="signal peptide" evidence="7">
    <location>
        <begin position="1"/>
        <end position="23"/>
    </location>
</feature>
<dbReference type="PANTHER" id="PTHR30124">
    <property type="entry name" value="MEMBRANE-BOUND LYTIC MUREIN TRANSGLYCOSYLASE A"/>
    <property type="match status" value="1"/>
</dbReference>
<dbReference type="Pfam" id="PF06725">
    <property type="entry name" value="3D"/>
    <property type="match status" value="1"/>
</dbReference>
<feature type="domain" description="Lytic transglycosylase MltA" evidence="8">
    <location>
        <begin position="131"/>
        <end position="278"/>
    </location>
</feature>
<proteinExistence type="predicted"/>
<evidence type="ECO:0000256" key="7">
    <source>
        <dbReference type="SAM" id="SignalP"/>
    </source>
</evidence>
<comment type="caution">
    <text evidence="9">The sequence shown here is derived from an EMBL/GenBank/DDBJ whole genome shotgun (WGS) entry which is preliminary data.</text>
</comment>
<dbReference type="InterPro" id="IPR005300">
    <property type="entry name" value="MltA_B"/>
</dbReference>
<name>A0A840A4W5_9CAUL</name>
<dbReference type="EMBL" id="JACIDK010000005">
    <property type="protein sequence ID" value="MBB3892723.1"/>
    <property type="molecule type" value="Genomic_DNA"/>
</dbReference>
<dbReference type="RefSeq" id="WP_246371011.1">
    <property type="nucleotide sequence ID" value="NZ_JACIDK010000005.1"/>
</dbReference>
<dbReference type="PANTHER" id="PTHR30124:SF0">
    <property type="entry name" value="MEMBRANE-BOUND LYTIC MUREIN TRANSGLYCOSYLASE A"/>
    <property type="match status" value="1"/>
</dbReference>
<evidence type="ECO:0000256" key="5">
    <source>
        <dbReference type="ARBA" id="ARBA00030918"/>
    </source>
</evidence>
<dbReference type="Proteomes" id="UP000530564">
    <property type="component" value="Unassembled WGS sequence"/>
</dbReference>
<keyword evidence="3" id="KW-0456">Lyase</keyword>
<evidence type="ECO:0000259" key="8">
    <source>
        <dbReference type="SMART" id="SM00925"/>
    </source>
</evidence>
<dbReference type="GO" id="GO:0008933">
    <property type="term" value="F:peptidoglycan lytic transglycosylase activity"/>
    <property type="evidence" value="ECO:0007669"/>
    <property type="project" value="TreeGrafter"/>
</dbReference>
<dbReference type="InterPro" id="IPR036908">
    <property type="entry name" value="RlpA-like_sf"/>
</dbReference>
<reference evidence="9 10" key="1">
    <citation type="submission" date="2020-08" db="EMBL/GenBank/DDBJ databases">
        <title>Genomic Encyclopedia of Type Strains, Phase IV (KMG-IV): sequencing the most valuable type-strain genomes for metagenomic binning, comparative biology and taxonomic classification.</title>
        <authorList>
            <person name="Goeker M."/>
        </authorList>
    </citation>
    <scope>NUCLEOTIDE SEQUENCE [LARGE SCALE GENOMIC DNA]</scope>
    <source>
        <strain evidence="9 10">DSM 21793</strain>
    </source>
</reference>
<organism evidence="9 10">
    <name type="scientific">Phenylobacterium haematophilum</name>
    <dbReference type="NCBI Taxonomy" id="98513"/>
    <lineage>
        <taxon>Bacteria</taxon>
        <taxon>Pseudomonadati</taxon>
        <taxon>Pseudomonadota</taxon>
        <taxon>Alphaproteobacteria</taxon>
        <taxon>Caulobacterales</taxon>
        <taxon>Caulobacteraceae</taxon>
        <taxon>Phenylobacterium</taxon>
    </lineage>
</organism>
<comment type="catalytic activity">
    <reaction evidence="1">
        <text>Exolytic cleavage of the (1-&gt;4)-beta-glycosidic linkage between N-acetylmuramic acid (MurNAc) and N-acetylglucosamine (GlcNAc) residues in peptidoglycan, from either the reducing or the non-reducing ends of the peptidoglycan chains, with concomitant formation of a 1,6-anhydrobond in the MurNAc residue.</text>
        <dbReference type="EC" id="4.2.2.n1"/>
    </reaction>
</comment>
<keyword evidence="4" id="KW-0961">Cell wall biogenesis/degradation</keyword>
<evidence type="ECO:0000256" key="2">
    <source>
        <dbReference type="ARBA" id="ARBA00012587"/>
    </source>
</evidence>
<keyword evidence="7" id="KW-0732">Signal</keyword>
<dbReference type="Gene3D" id="2.40.240.50">
    <property type="entry name" value="Barwin-like endoglucanases"/>
    <property type="match status" value="1"/>
</dbReference>
<feature type="chain" id="PRO_5032421645" description="peptidoglycan lytic exotransglycosylase" evidence="7">
    <location>
        <begin position="24"/>
        <end position="383"/>
    </location>
</feature>
<sequence length="383" mass="40602">MNIRHASRLVPALLLTLLVAACATPKPPAPGPGPQPPRPTPTQPPTPTPPAGRPESFAEVPGWAQDDHAAGYEAFRTTCGVSRDPALGEVCRRARAIGPLDGPRARAFLEENFRPELLVGEGVLTAYFSPEYEARERPSAEFSAPVRPKRDDLVGTGVGGKPAQQRGGGGQLGPYPDRAAIERAGAGPALAWMRPEDLFFLQIQGSGVLTFETGRRAKAVFAATNGKPFQGIANPMRDRGLLPANNTSGEAIRSWLADNRGPRADEIMRLNPRYVFFTLAPDDGRQPVGAAGIPLPPGRSIAVDTGLNALGGLYFIEGVAPTLSGAFPAYRRTVMALDAGGAIKGPVRADLYLGIGSQAGAEAGRVRHTLRMHRLVPKVGPYR</sequence>
<dbReference type="AlphaFoldDB" id="A0A840A4W5"/>
<dbReference type="PIRSF" id="PIRSF019422">
    <property type="entry name" value="MltA"/>
    <property type="match status" value="1"/>
</dbReference>